<dbReference type="Proteomes" id="UP000183997">
    <property type="component" value="Unassembled WGS sequence"/>
</dbReference>
<evidence type="ECO:0000256" key="1">
    <source>
        <dbReference type="SAM" id="Phobius"/>
    </source>
</evidence>
<protein>
    <submittedName>
        <fullName evidence="2">Uncharacterized protein</fullName>
    </submittedName>
</protein>
<feature type="transmembrane region" description="Helical" evidence="1">
    <location>
        <begin position="26"/>
        <end position="46"/>
    </location>
</feature>
<dbReference type="AlphaFoldDB" id="A0A1M6WF98"/>
<organism evidence="2 3">
    <name type="scientific">Desulforamulus aeronauticus DSM 10349</name>
    <dbReference type="NCBI Taxonomy" id="1121421"/>
    <lineage>
        <taxon>Bacteria</taxon>
        <taxon>Bacillati</taxon>
        <taxon>Bacillota</taxon>
        <taxon>Clostridia</taxon>
        <taxon>Eubacteriales</taxon>
        <taxon>Peptococcaceae</taxon>
        <taxon>Desulforamulus</taxon>
    </lineage>
</organism>
<evidence type="ECO:0000313" key="2">
    <source>
        <dbReference type="EMBL" id="SHK92358.1"/>
    </source>
</evidence>
<proteinExistence type="predicted"/>
<accession>A0A1M6WF98</accession>
<keyword evidence="1" id="KW-0472">Membrane</keyword>
<keyword evidence="3" id="KW-1185">Reference proteome</keyword>
<keyword evidence="1" id="KW-1133">Transmembrane helix</keyword>
<dbReference type="EMBL" id="FRAR01000030">
    <property type="protein sequence ID" value="SHK92358.1"/>
    <property type="molecule type" value="Genomic_DNA"/>
</dbReference>
<name>A0A1M6WF98_9FIRM</name>
<dbReference type="STRING" id="1121421.SAMN02745123_03600"/>
<evidence type="ECO:0000313" key="3">
    <source>
        <dbReference type="Proteomes" id="UP000183997"/>
    </source>
</evidence>
<sequence>MSLPMLDTNLFYEQVIEIFKFAWPVLVPYIGISLAVLLITGIVNILRKFNQ</sequence>
<keyword evidence="1" id="KW-0812">Transmembrane</keyword>
<reference evidence="3" key="1">
    <citation type="submission" date="2016-11" db="EMBL/GenBank/DDBJ databases">
        <authorList>
            <person name="Varghese N."/>
            <person name="Submissions S."/>
        </authorList>
    </citation>
    <scope>NUCLEOTIDE SEQUENCE [LARGE SCALE GENOMIC DNA]</scope>
    <source>
        <strain evidence="3">DSM 10349</strain>
    </source>
</reference>
<gene>
    <name evidence="2" type="ORF">SAMN02745123_03600</name>
</gene>